<dbReference type="AlphaFoldDB" id="A0A975L9F8"/>
<accession>A0A975L9F8</accession>
<feature type="region of interest" description="Disordered" evidence="1">
    <location>
        <begin position="29"/>
        <end position="51"/>
    </location>
</feature>
<reference evidence="2" key="1">
    <citation type="submission" date="2021-05" db="EMBL/GenBank/DDBJ databases">
        <authorList>
            <person name="Kaiqin L."/>
            <person name="Jian G."/>
        </authorList>
    </citation>
    <scope>NUCLEOTIDE SEQUENCE</scope>
    <source>
        <strain evidence="2">HDS5</strain>
    </source>
</reference>
<dbReference type="Proteomes" id="UP000682416">
    <property type="component" value="Chromosome"/>
</dbReference>
<evidence type="ECO:0000256" key="1">
    <source>
        <dbReference type="SAM" id="MobiDB-lite"/>
    </source>
</evidence>
<proteinExistence type="predicted"/>
<feature type="compositionally biased region" description="Polar residues" evidence="1">
    <location>
        <begin position="30"/>
        <end position="51"/>
    </location>
</feature>
<dbReference type="KEGG" id="nec:KGD82_02700"/>
<keyword evidence="3" id="KW-1185">Reference proteome</keyword>
<gene>
    <name evidence="2" type="ORF">KGD82_02700</name>
</gene>
<protein>
    <submittedName>
        <fullName evidence="2">Uncharacterized protein</fullName>
    </submittedName>
</protein>
<evidence type="ECO:0000313" key="2">
    <source>
        <dbReference type="EMBL" id="QVJ01899.1"/>
    </source>
</evidence>
<name>A0A975L9F8_9ACTN</name>
<evidence type="ECO:0000313" key="3">
    <source>
        <dbReference type="Proteomes" id="UP000682416"/>
    </source>
</evidence>
<dbReference type="EMBL" id="CP074402">
    <property type="protein sequence ID" value="QVJ01899.1"/>
    <property type="molecule type" value="Genomic_DNA"/>
</dbReference>
<sequence>MITFGAADEKILTPLSFVFSLVLAAAPSVSPISGCSRSRPTNSSPCWSARS</sequence>
<organism evidence="2 3">
    <name type="scientific">Nocardiopsis eucommiae</name>
    <dbReference type="NCBI Taxonomy" id="2831970"/>
    <lineage>
        <taxon>Bacteria</taxon>
        <taxon>Bacillati</taxon>
        <taxon>Actinomycetota</taxon>
        <taxon>Actinomycetes</taxon>
        <taxon>Streptosporangiales</taxon>
        <taxon>Nocardiopsidaceae</taxon>
        <taxon>Nocardiopsis</taxon>
    </lineage>
</organism>